<proteinExistence type="predicted"/>
<evidence type="ECO:0000313" key="2">
    <source>
        <dbReference type="EMBL" id="WAA10823.1"/>
    </source>
</evidence>
<sequence>MSYVNFKALVKKINLKPNGIQEIVIEASGGELKGQLEKLARMIDHHAQIEIESTIVNYNVKIDSSTKKPLIEYRVDENGVIHEVKTSEQLELPGLPKKEVKIEDETKSIDREIVDQFVLSGMAPTFDDLPKNIDEIAKRRIEGDSYITLANVLEMSSGRVVEIIEDYRKRIAPLAQKWWEWKQNNEDQKDDHSDDTENGNENDAA</sequence>
<accession>A0A9E8LW69</accession>
<keyword evidence="3" id="KW-1185">Reference proteome</keyword>
<dbReference type="AlphaFoldDB" id="A0A9E8LW69"/>
<feature type="region of interest" description="Disordered" evidence="1">
    <location>
        <begin position="183"/>
        <end position="205"/>
    </location>
</feature>
<gene>
    <name evidence="2" type="ORF">OE104_05790</name>
</gene>
<name>A0A9E8LW69_9BACI</name>
<feature type="compositionally biased region" description="Basic and acidic residues" evidence="1">
    <location>
        <begin position="183"/>
        <end position="192"/>
    </location>
</feature>
<organism evidence="2 3">
    <name type="scientific">Fervidibacillus albus</name>
    <dbReference type="NCBI Taxonomy" id="2980026"/>
    <lineage>
        <taxon>Bacteria</taxon>
        <taxon>Bacillati</taxon>
        <taxon>Bacillota</taxon>
        <taxon>Bacilli</taxon>
        <taxon>Bacillales</taxon>
        <taxon>Bacillaceae</taxon>
        <taxon>Fervidibacillus</taxon>
    </lineage>
</organism>
<evidence type="ECO:0000256" key="1">
    <source>
        <dbReference type="SAM" id="MobiDB-lite"/>
    </source>
</evidence>
<protein>
    <submittedName>
        <fullName evidence="2">2-methylcitrate dehydratase</fullName>
    </submittedName>
</protein>
<dbReference type="Proteomes" id="UP001164718">
    <property type="component" value="Chromosome"/>
</dbReference>
<feature type="compositionally biased region" description="Acidic residues" evidence="1">
    <location>
        <begin position="193"/>
        <end position="205"/>
    </location>
</feature>
<dbReference type="RefSeq" id="WP_275418627.1">
    <property type="nucleotide sequence ID" value="NZ_CP106878.1"/>
</dbReference>
<dbReference type="KEGG" id="faf:OE104_05790"/>
<evidence type="ECO:0000313" key="3">
    <source>
        <dbReference type="Proteomes" id="UP001164718"/>
    </source>
</evidence>
<reference evidence="2" key="1">
    <citation type="submission" date="2022-09" db="EMBL/GenBank/DDBJ databases">
        <title>Complete Genomes of Fervidibacillus albus and Fervidibacillus halotolerans isolated from tidal flat sediments.</title>
        <authorList>
            <person name="Kwon K.K."/>
            <person name="Yang S.-H."/>
            <person name="Park M.J."/>
            <person name="Oh H.-M."/>
        </authorList>
    </citation>
    <scope>NUCLEOTIDE SEQUENCE</scope>
    <source>
        <strain evidence="2">MEBiC13591</strain>
    </source>
</reference>
<dbReference type="EMBL" id="CP106878">
    <property type="protein sequence ID" value="WAA10823.1"/>
    <property type="molecule type" value="Genomic_DNA"/>
</dbReference>